<comment type="subcellular location">
    <subcellularLocation>
        <location evidence="1">Cell outer membrane</location>
    </subcellularLocation>
</comment>
<dbReference type="Proteomes" id="UP001319045">
    <property type="component" value="Chromosome"/>
</dbReference>
<feature type="domain" description="RagB/SusD" evidence="7">
    <location>
        <begin position="398"/>
        <end position="535"/>
    </location>
</feature>
<dbReference type="InterPro" id="IPR012944">
    <property type="entry name" value="SusD_RagB_dom"/>
</dbReference>
<organism evidence="9 10">
    <name type="scientific">Prevotella herbatica</name>
    <dbReference type="NCBI Taxonomy" id="2801997"/>
    <lineage>
        <taxon>Bacteria</taxon>
        <taxon>Pseudomonadati</taxon>
        <taxon>Bacteroidota</taxon>
        <taxon>Bacteroidia</taxon>
        <taxon>Bacteroidales</taxon>
        <taxon>Prevotellaceae</taxon>
        <taxon>Prevotella</taxon>
    </lineage>
</organism>
<evidence type="ECO:0000256" key="5">
    <source>
        <dbReference type="ARBA" id="ARBA00023237"/>
    </source>
</evidence>
<feature type="transmembrane region" description="Helical" evidence="6">
    <location>
        <begin position="7"/>
        <end position="25"/>
    </location>
</feature>
<proteinExistence type="inferred from homology"/>
<dbReference type="InterPro" id="IPR011990">
    <property type="entry name" value="TPR-like_helical_dom_sf"/>
</dbReference>
<evidence type="ECO:0000256" key="2">
    <source>
        <dbReference type="ARBA" id="ARBA00006275"/>
    </source>
</evidence>
<name>A0ABM7NV88_9BACT</name>
<keyword evidence="5" id="KW-0998">Cell outer membrane</keyword>
<sequence>MKKTYHIIMTIIGIAGMTLSTTFLSSCLDESPKDRLLEYKAYDSSTNLYINSVGNLYNYIGGNSNSQGIQGTYRGVYDYNTFTTDEAILPTRGGDWYDGGFWQDLYMHKWTSTDKALLDTWNYLYKVVGLCNHSLAEIEYNKNLLNDSEYNEYTAEVKGLRAMFYFYIMDMFGNVPLSMKDGATLDDMTQATRQEVASTIISQLQEAATYLPDEHSNIQGKYYGKFTRPVAYFILAKMMLNNEVYLGNGEHTFNIDGKQLNAWEACIYYCNMITKEGYSLEKNYADNFAVHNETSSENIFTIPMDKTLYSNQFWYLFRSRHYNHGSAIGMDAENGSCATLLTVKTYGYGTDSIDSRYSINFYSDTLRVDGKIVYLNNGDPLIYRPLEVAPDLTGSKYEKTGGARMSKYEIDRTAHADGKLQDNDIVLFRYSDVLLMISEAKVRNGEDGTQELNMIRNRVGMNDRKATLQNILDERLLELMWEGWRRNDMIRFGIFQKAYDQRKQVDNEDSKFTYLFPIPQAVIDMNTKLKQNQGYK</sequence>
<keyword evidence="3" id="KW-0732">Signal</keyword>
<keyword evidence="6" id="KW-0812">Transmembrane</keyword>
<evidence type="ECO:0000259" key="8">
    <source>
        <dbReference type="Pfam" id="PF14322"/>
    </source>
</evidence>
<evidence type="ECO:0000256" key="4">
    <source>
        <dbReference type="ARBA" id="ARBA00023136"/>
    </source>
</evidence>
<dbReference type="RefSeq" id="WP_394370803.1">
    <property type="nucleotide sequence ID" value="NZ_AP024484.1"/>
</dbReference>
<evidence type="ECO:0000256" key="3">
    <source>
        <dbReference type="ARBA" id="ARBA00022729"/>
    </source>
</evidence>
<evidence type="ECO:0000256" key="6">
    <source>
        <dbReference type="SAM" id="Phobius"/>
    </source>
</evidence>
<keyword evidence="4 6" id="KW-0472">Membrane</keyword>
<dbReference type="PROSITE" id="PS51257">
    <property type="entry name" value="PROKAR_LIPOPROTEIN"/>
    <property type="match status" value="1"/>
</dbReference>
<evidence type="ECO:0000313" key="10">
    <source>
        <dbReference type="Proteomes" id="UP001319045"/>
    </source>
</evidence>
<dbReference type="SUPFAM" id="SSF48452">
    <property type="entry name" value="TPR-like"/>
    <property type="match status" value="1"/>
</dbReference>
<dbReference type="EMBL" id="AP024484">
    <property type="protein sequence ID" value="BCS84423.1"/>
    <property type="molecule type" value="Genomic_DNA"/>
</dbReference>
<feature type="domain" description="SusD-like N-terminal" evidence="8">
    <location>
        <begin position="100"/>
        <end position="240"/>
    </location>
</feature>
<comment type="similarity">
    <text evidence="2">Belongs to the SusD family.</text>
</comment>
<protein>
    <submittedName>
        <fullName evidence="9">Membrane protein</fullName>
    </submittedName>
</protein>
<keyword evidence="6" id="KW-1133">Transmembrane helix</keyword>
<evidence type="ECO:0000313" key="9">
    <source>
        <dbReference type="EMBL" id="BCS84423.1"/>
    </source>
</evidence>
<dbReference type="InterPro" id="IPR033985">
    <property type="entry name" value="SusD-like_N"/>
</dbReference>
<dbReference type="Pfam" id="PF07980">
    <property type="entry name" value="SusD_RagB"/>
    <property type="match status" value="1"/>
</dbReference>
<accession>A0ABM7NV88</accession>
<dbReference type="Gene3D" id="1.25.40.390">
    <property type="match status" value="1"/>
</dbReference>
<evidence type="ECO:0000259" key="7">
    <source>
        <dbReference type="Pfam" id="PF07980"/>
    </source>
</evidence>
<dbReference type="Pfam" id="PF14322">
    <property type="entry name" value="SusD-like_3"/>
    <property type="match status" value="1"/>
</dbReference>
<reference evidence="9 10" key="1">
    <citation type="journal article" date="2022" name="Int. J. Syst. Evol. Microbiol.">
        <title>Prevotella herbatica sp. nov., a plant polysaccharide-decomposing anaerobic bacterium isolated from a methanogenic reactor.</title>
        <authorList>
            <person name="Uek A."/>
            <person name="Tonouchi A."/>
            <person name="Kaku N."/>
            <person name="Ueki K."/>
        </authorList>
    </citation>
    <scope>NUCLEOTIDE SEQUENCE [LARGE SCALE GENOMIC DNA]</scope>
    <source>
        <strain evidence="9 10">WR041</strain>
    </source>
</reference>
<gene>
    <name evidence="9" type="ORF">prwr041_03160</name>
</gene>
<keyword evidence="10" id="KW-1185">Reference proteome</keyword>
<evidence type="ECO:0000256" key="1">
    <source>
        <dbReference type="ARBA" id="ARBA00004442"/>
    </source>
</evidence>